<name>A0ABN3VU60_9ACTN</name>
<dbReference type="InterPro" id="IPR013108">
    <property type="entry name" value="Amidohydro_3"/>
</dbReference>
<dbReference type="SUPFAM" id="SSF51556">
    <property type="entry name" value="Metallo-dependent hydrolases"/>
    <property type="match status" value="1"/>
</dbReference>
<gene>
    <name evidence="2" type="ORF">GCM10010517_16810</name>
</gene>
<dbReference type="PANTHER" id="PTHR32027">
    <property type="entry name" value="CYTOSINE DEAMINASE"/>
    <property type="match status" value="1"/>
</dbReference>
<dbReference type="EMBL" id="BAAAVI010000009">
    <property type="protein sequence ID" value="GAA2858368.1"/>
    <property type="molecule type" value="Genomic_DNA"/>
</dbReference>
<dbReference type="Gene3D" id="2.30.40.10">
    <property type="entry name" value="Urease, subunit C, domain 1"/>
    <property type="match status" value="1"/>
</dbReference>
<reference evidence="2 3" key="1">
    <citation type="journal article" date="2019" name="Int. J. Syst. Evol. Microbiol.">
        <title>The Global Catalogue of Microorganisms (GCM) 10K type strain sequencing project: providing services to taxonomists for standard genome sequencing and annotation.</title>
        <authorList>
            <consortium name="The Broad Institute Genomics Platform"/>
            <consortium name="The Broad Institute Genome Sequencing Center for Infectious Disease"/>
            <person name="Wu L."/>
            <person name="Ma J."/>
        </authorList>
    </citation>
    <scope>NUCLEOTIDE SEQUENCE [LARGE SCALE GENOMIC DNA]</scope>
    <source>
        <strain evidence="2 3">JCM 6242</strain>
    </source>
</reference>
<protein>
    <submittedName>
        <fullName evidence="2">Amidohydrolase family protein</fullName>
    </submittedName>
</protein>
<dbReference type="Gene3D" id="3.20.20.140">
    <property type="entry name" value="Metal-dependent hydrolases"/>
    <property type="match status" value="1"/>
</dbReference>
<dbReference type="SUPFAM" id="SSF51338">
    <property type="entry name" value="Composite domain of metallo-dependent hydrolases"/>
    <property type="match status" value="1"/>
</dbReference>
<proteinExistence type="predicted"/>
<organism evidence="2 3">
    <name type="scientific">Streptosporangium fragile</name>
    <dbReference type="NCBI Taxonomy" id="46186"/>
    <lineage>
        <taxon>Bacteria</taxon>
        <taxon>Bacillati</taxon>
        <taxon>Actinomycetota</taxon>
        <taxon>Actinomycetes</taxon>
        <taxon>Streptosporangiales</taxon>
        <taxon>Streptosporangiaceae</taxon>
        <taxon>Streptosporangium</taxon>
    </lineage>
</organism>
<dbReference type="Proteomes" id="UP001500831">
    <property type="component" value="Unassembled WGS sequence"/>
</dbReference>
<comment type="caution">
    <text evidence="2">The sequence shown here is derived from an EMBL/GenBank/DDBJ whole genome shotgun (WGS) entry which is preliminary data.</text>
</comment>
<evidence type="ECO:0000313" key="2">
    <source>
        <dbReference type="EMBL" id="GAA2858368.1"/>
    </source>
</evidence>
<accession>A0ABN3VU60</accession>
<sequence>MNTPELLVRNATLRGRPGRWMLAAANGLLTVVAEDDPDAAPATGVTLDADGALVTEPFVDAHLHLCKVHTLDRAGSAALSDYTGATMGAAMTAIETAAAVKRGQTAEAVRERARSVLLESVRHGVRAVQAFADVDPEAGLTGVEALVALREEFRGVVDVRVVAFPQDGLLRAPGTEELMAAAVRRGADVVGGIPWIEWTDADAAEHVNRMTDLALRHGLRVAMLVDDAGDPGLRTTEMLARALIARDMVGRGSAQHARAMALYPEPYLRRLTGLCRAAGLGFVSDPHTGPLHLPVMQLSRAGVPVALGQDDVEDAYYPFGRHNLLEVAFLAAHLLDARTDPDLERLYDMVTVDAARVAGLPAHRLRPGAPADLVVLEGRTVREALTRHAPPRHVIVAGRVTASSTRRTSFGADVPH</sequence>
<dbReference type="InterPro" id="IPR032466">
    <property type="entry name" value="Metal_Hydrolase"/>
</dbReference>
<evidence type="ECO:0000259" key="1">
    <source>
        <dbReference type="Pfam" id="PF07969"/>
    </source>
</evidence>
<dbReference type="RefSeq" id="WP_344969450.1">
    <property type="nucleotide sequence ID" value="NZ_BAAAVI010000009.1"/>
</dbReference>
<keyword evidence="3" id="KW-1185">Reference proteome</keyword>
<dbReference type="Pfam" id="PF07969">
    <property type="entry name" value="Amidohydro_3"/>
    <property type="match status" value="1"/>
</dbReference>
<feature type="domain" description="Amidohydrolase 3" evidence="1">
    <location>
        <begin position="104"/>
        <end position="401"/>
    </location>
</feature>
<dbReference type="InterPro" id="IPR011059">
    <property type="entry name" value="Metal-dep_hydrolase_composite"/>
</dbReference>
<evidence type="ECO:0000313" key="3">
    <source>
        <dbReference type="Proteomes" id="UP001500831"/>
    </source>
</evidence>
<dbReference type="InterPro" id="IPR052349">
    <property type="entry name" value="Metallo-hydrolase_Enzymes"/>
</dbReference>
<dbReference type="PANTHER" id="PTHR32027:SF0">
    <property type="entry name" value="CYTOSINE DEAMINASE"/>
    <property type="match status" value="1"/>
</dbReference>
<dbReference type="CDD" id="cd01293">
    <property type="entry name" value="Bact_CD"/>
    <property type="match status" value="1"/>
</dbReference>